<evidence type="ECO:0000313" key="5">
    <source>
        <dbReference type="EMBL" id="CAD7281201.1"/>
    </source>
</evidence>
<dbReference type="EMBL" id="OA884721">
    <property type="protein sequence ID" value="CAD7281201.1"/>
    <property type="molecule type" value="Genomic_DNA"/>
</dbReference>
<dbReference type="InterPro" id="IPR001073">
    <property type="entry name" value="C1q_dom"/>
</dbReference>
<evidence type="ECO:0000313" key="6">
    <source>
        <dbReference type="Proteomes" id="UP000678499"/>
    </source>
</evidence>
<dbReference type="AlphaFoldDB" id="A0A7R9BTA9"/>
<dbReference type="Pfam" id="PF00386">
    <property type="entry name" value="C1q"/>
    <property type="match status" value="1"/>
</dbReference>
<accession>A0A7R9BTA9</accession>
<feature type="domain" description="C1q" evidence="4">
    <location>
        <begin position="204"/>
        <end position="248"/>
    </location>
</feature>
<keyword evidence="2" id="KW-0964">Secreted</keyword>
<name>A0A7R9BTA9_9CRUS</name>
<dbReference type="GO" id="GO:0005576">
    <property type="term" value="C:extracellular region"/>
    <property type="evidence" value="ECO:0007669"/>
    <property type="project" value="UniProtKB-SubCell"/>
</dbReference>
<organism evidence="5">
    <name type="scientific">Notodromas monacha</name>
    <dbReference type="NCBI Taxonomy" id="399045"/>
    <lineage>
        <taxon>Eukaryota</taxon>
        <taxon>Metazoa</taxon>
        <taxon>Ecdysozoa</taxon>
        <taxon>Arthropoda</taxon>
        <taxon>Crustacea</taxon>
        <taxon>Oligostraca</taxon>
        <taxon>Ostracoda</taxon>
        <taxon>Podocopa</taxon>
        <taxon>Podocopida</taxon>
        <taxon>Cypridocopina</taxon>
        <taxon>Cypridoidea</taxon>
        <taxon>Cyprididae</taxon>
        <taxon>Notodromas</taxon>
    </lineage>
</organism>
<proteinExistence type="predicted"/>
<dbReference type="InterPro" id="IPR008983">
    <property type="entry name" value="Tumour_necrosis_fac-like_dom"/>
</dbReference>
<evidence type="ECO:0000259" key="4">
    <source>
        <dbReference type="Pfam" id="PF00386"/>
    </source>
</evidence>
<dbReference type="PANTHER" id="PTHR22923:SF116">
    <property type="entry name" value="C1Q DOMAIN-CONTAINING PROTEIN"/>
    <property type="match status" value="1"/>
</dbReference>
<dbReference type="EMBL" id="CAJPEX010002684">
    <property type="protein sequence ID" value="CAG0921353.1"/>
    <property type="molecule type" value="Genomic_DNA"/>
</dbReference>
<dbReference type="OrthoDB" id="10070467at2759"/>
<keyword evidence="3" id="KW-0732">Signal</keyword>
<reference evidence="5" key="1">
    <citation type="submission" date="2020-11" db="EMBL/GenBank/DDBJ databases">
        <authorList>
            <person name="Tran Van P."/>
        </authorList>
    </citation>
    <scope>NUCLEOTIDE SEQUENCE</scope>
</reference>
<sequence>MAKNRKKATFHWEAVLAFAVTILITRISICDCKTPANQQKIDLPDSKDTQNNPIVFSAIGQFHLPLSFIHSKRFRPEMVVLNVGHGLKPSLGYFVAPQDGIYLFNFGGLMHDITVKANYKGLFLKHMGHKEYDSVLNSNPRDPTTIAGHNLVSMMKKDALEYYGRVDSKSANYSDSLGFLHNNWWRCNGRLIADPKVRSSQTLASHKQIGKLVPFQTVHWNFGNGFNSTNGTFIAPQAGLYHFFLHFGGHGTLGQARIEKPDLVLAAGLVGNCKKIELALLHTFADLDNIRWNGTFDIQQWDKIQVVDLLLPSRPRNWPSNLGQTREYIMLTILCSSVREIETAPLGKLTL</sequence>
<evidence type="ECO:0000256" key="1">
    <source>
        <dbReference type="ARBA" id="ARBA00004613"/>
    </source>
</evidence>
<protein>
    <recommendedName>
        <fullName evidence="4">C1q domain-containing protein</fullName>
    </recommendedName>
</protein>
<dbReference type="Proteomes" id="UP000678499">
    <property type="component" value="Unassembled WGS sequence"/>
</dbReference>
<dbReference type="PANTHER" id="PTHR22923">
    <property type="entry name" value="CEREBELLIN-RELATED"/>
    <property type="match status" value="1"/>
</dbReference>
<dbReference type="Gene3D" id="2.60.120.40">
    <property type="match status" value="2"/>
</dbReference>
<dbReference type="SUPFAM" id="SSF49842">
    <property type="entry name" value="TNF-like"/>
    <property type="match status" value="2"/>
</dbReference>
<comment type="subcellular location">
    <subcellularLocation>
        <location evidence="1">Secreted</location>
    </subcellularLocation>
</comment>
<keyword evidence="6" id="KW-1185">Reference proteome</keyword>
<evidence type="ECO:0000256" key="3">
    <source>
        <dbReference type="ARBA" id="ARBA00022729"/>
    </source>
</evidence>
<gene>
    <name evidence="5" type="ORF">NMOB1V02_LOCUS8852</name>
</gene>
<dbReference type="InterPro" id="IPR050822">
    <property type="entry name" value="Cerebellin_Synaptic_Org"/>
</dbReference>
<evidence type="ECO:0000256" key="2">
    <source>
        <dbReference type="ARBA" id="ARBA00022525"/>
    </source>
</evidence>